<evidence type="ECO:0000256" key="3">
    <source>
        <dbReference type="ARBA" id="ARBA00022884"/>
    </source>
</evidence>
<dbReference type="NCBIfam" id="NF001109">
    <property type="entry name" value="PRK00136.1"/>
    <property type="match status" value="1"/>
</dbReference>
<dbReference type="Proteomes" id="UP000477311">
    <property type="component" value="Unassembled WGS sequence"/>
</dbReference>
<dbReference type="Gene3D" id="3.30.1490.10">
    <property type="match status" value="1"/>
</dbReference>
<dbReference type="InterPro" id="IPR047863">
    <property type="entry name" value="Ribosomal_uS8_CS"/>
</dbReference>
<evidence type="ECO:0000256" key="1">
    <source>
        <dbReference type="ARBA" id="ARBA00006471"/>
    </source>
</evidence>
<dbReference type="InterPro" id="IPR000630">
    <property type="entry name" value="Ribosomal_uS8"/>
</dbReference>
<comment type="caution">
    <text evidence="10">The sequence shown here is derived from an EMBL/GenBank/DDBJ whole genome shotgun (WGS) entry which is preliminary data.</text>
</comment>
<evidence type="ECO:0000256" key="8">
    <source>
        <dbReference type="HAMAP-Rule" id="MF_01302"/>
    </source>
</evidence>
<dbReference type="InterPro" id="IPR035987">
    <property type="entry name" value="Ribosomal_uS8_sf"/>
</dbReference>
<gene>
    <name evidence="8 10" type="primary">rpsH</name>
    <name evidence="10" type="ORF">G4L39_11795</name>
</gene>
<keyword evidence="11" id="KW-1185">Reference proteome</keyword>
<evidence type="ECO:0000313" key="10">
    <source>
        <dbReference type="EMBL" id="NGO40068.1"/>
    </source>
</evidence>
<dbReference type="Gene3D" id="3.30.1370.30">
    <property type="match status" value="1"/>
</dbReference>
<dbReference type="EMBL" id="JAAKYA010000079">
    <property type="protein sequence ID" value="NGO40068.1"/>
    <property type="molecule type" value="Genomic_DNA"/>
</dbReference>
<sequence>MDPIADMLTRIRNGARALHPVVEVPWSRLKENIAAVMKKEGFLADWNVVGDKVKTLRLHLKYRGKRCVIEGLQRVSKPGLRRYVGAREIPRVRGGLGIAVVSTSEGVMTGYEARRKNLGGELLCYVW</sequence>
<dbReference type="SUPFAM" id="SSF56047">
    <property type="entry name" value="Ribosomal protein S8"/>
    <property type="match status" value="1"/>
</dbReference>
<organism evidence="10 11">
    <name type="scientific">Limisphaera ngatamarikiensis</name>
    <dbReference type="NCBI Taxonomy" id="1324935"/>
    <lineage>
        <taxon>Bacteria</taxon>
        <taxon>Pseudomonadati</taxon>
        <taxon>Verrucomicrobiota</taxon>
        <taxon>Verrucomicrobiia</taxon>
        <taxon>Limisphaerales</taxon>
        <taxon>Limisphaeraceae</taxon>
        <taxon>Limisphaera</taxon>
    </lineage>
</organism>
<accession>A0A6M1RJ21</accession>
<evidence type="ECO:0000256" key="4">
    <source>
        <dbReference type="ARBA" id="ARBA00022980"/>
    </source>
</evidence>
<keyword evidence="4 8" id="KW-0689">Ribosomal protein</keyword>
<evidence type="ECO:0000256" key="7">
    <source>
        <dbReference type="ARBA" id="ARBA00046740"/>
    </source>
</evidence>
<dbReference type="FunFam" id="3.30.1370.30:FF:000002">
    <property type="entry name" value="30S ribosomal protein S8"/>
    <property type="match status" value="1"/>
</dbReference>
<evidence type="ECO:0000313" key="11">
    <source>
        <dbReference type="Proteomes" id="UP000477311"/>
    </source>
</evidence>
<comment type="subunit">
    <text evidence="7 8">Part of the 30S ribosomal subunit. Contacts proteins S5 and S12.</text>
</comment>
<evidence type="ECO:0000256" key="6">
    <source>
        <dbReference type="ARBA" id="ARBA00035258"/>
    </source>
</evidence>
<keyword evidence="3 8" id="KW-0694">RNA-binding</keyword>
<evidence type="ECO:0000256" key="5">
    <source>
        <dbReference type="ARBA" id="ARBA00023274"/>
    </source>
</evidence>
<keyword evidence="2 8" id="KW-0699">rRNA-binding</keyword>
<comment type="function">
    <text evidence="8">One of the primary rRNA binding proteins, it binds directly to 16S rRNA central domain where it helps coordinate assembly of the platform of the 30S subunit.</text>
</comment>
<dbReference type="GO" id="GO:0006412">
    <property type="term" value="P:translation"/>
    <property type="evidence" value="ECO:0007669"/>
    <property type="project" value="UniProtKB-UniRule"/>
</dbReference>
<evidence type="ECO:0000256" key="9">
    <source>
        <dbReference type="RuleBase" id="RU003660"/>
    </source>
</evidence>
<dbReference type="AlphaFoldDB" id="A0A6M1RJ21"/>
<dbReference type="HAMAP" id="MF_01302_B">
    <property type="entry name" value="Ribosomal_uS8_B"/>
    <property type="match status" value="1"/>
</dbReference>
<evidence type="ECO:0000256" key="2">
    <source>
        <dbReference type="ARBA" id="ARBA00022730"/>
    </source>
</evidence>
<dbReference type="GO" id="GO:0019843">
    <property type="term" value="F:rRNA binding"/>
    <property type="evidence" value="ECO:0007669"/>
    <property type="project" value="UniProtKB-UniRule"/>
</dbReference>
<dbReference type="Pfam" id="PF00410">
    <property type="entry name" value="Ribosomal_S8"/>
    <property type="match status" value="1"/>
</dbReference>
<comment type="similarity">
    <text evidence="1 8 9">Belongs to the universal ribosomal protein uS8 family.</text>
</comment>
<proteinExistence type="inferred from homology"/>
<dbReference type="GO" id="GO:0005737">
    <property type="term" value="C:cytoplasm"/>
    <property type="evidence" value="ECO:0007669"/>
    <property type="project" value="UniProtKB-ARBA"/>
</dbReference>
<reference evidence="10 11" key="1">
    <citation type="submission" date="2020-02" db="EMBL/GenBank/DDBJ databases">
        <title>Draft genome sequence of Limisphaera ngatamarikiensis NGM72.4T, a thermophilic Verrucomicrobia grouped in subdivision 3.</title>
        <authorList>
            <person name="Carere C.R."/>
            <person name="Steen J."/>
            <person name="Hugenholtz P."/>
            <person name="Stott M.B."/>
        </authorList>
    </citation>
    <scope>NUCLEOTIDE SEQUENCE [LARGE SCALE GENOMIC DNA]</scope>
    <source>
        <strain evidence="10 11">NGM72.4</strain>
    </source>
</reference>
<dbReference type="GO" id="GO:0005840">
    <property type="term" value="C:ribosome"/>
    <property type="evidence" value="ECO:0007669"/>
    <property type="project" value="UniProtKB-KW"/>
</dbReference>
<dbReference type="GO" id="GO:1990904">
    <property type="term" value="C:ribonucleoprotein complex"/>
    <property type="evidence" value="ECO:0007669"/>
    <property type="project" value="UniProtKB-KW"/>
</dbReference>
<keyword evidence="5 8" id="KW-0687">Ribonucleoprotein</keyword>
<protein>
    <recommendedName>
        <fullName evidence="6 8">Small ribosomal subunit protein uS8</fullName>
    </recommendedName>
</protein>
<dbReference type="GO" id="GO:0003735">
    <property type="term" value="F:structural constituent of ribosome"/>
    <property type="evidence" value="ECO:0007669"/>
    <property type="project" value="InterPro"/>
</dbReference>
<dbReference type="PROSITE" id="PS00053">
    <property type="entry name" value="RIBOSOMAL_S8"/>
    <property type="match status" value="1"/>
</dbReference>
<dbReference type="FunFam" id="3.30.1490.10:FF:000001">
    <property type="entry name" value="30S ribosomal protein S8"/>
    <property type="match status" value="1"/>
</dbReference>
<dbReference type="PANTHER" id="PTHR11758">
    <property type="entry name" value="40S RIBOSOMAL PROTEIN S15A"/>
    <property type="match status" value="1"/>
</dbReference>
<dbReference type="RefSeq" id="WP_165108384.1">
    <property type="nucleotide sequence ID" value="NZ_JAAKYA010000079.1"/>
</dbReference>
<name>A0A6M1RJ21_9BACT</name>